<name>A0ABS3KU24_9PROT</name>
<dbReference type="InterPro" id="IPR023214">
    <property type="entry name" value="HAD_sf"/>
</dbReference>
<dbReference type="Proteomes" id="UP001518989">
    <property type="component" value="Unassembled WGS sequence"/>
</dbReference>
<comment type="caution">
    <text evidence="2">The sequence shown here is derived from an EMBL/GenBank/DDBJ whole genome shotgun (WGS) entry which is preliminary data.</text>
</comment>
<feature type="transmembrane region" description="Helical" evidence="1">
    <location>
        <begin position="378"/>
        <end position="397"/>
    </location>
</feature>
<keyword evidence="1" id="KW-0812">Transmembrane</keyword>
<dbReference type="RefSeq" id="WP_207417577.1">
    <property type="nucleotide sequence ID" value="NZ_CP061177.1"/>
</dbReference>
<proteinExistence type="predicted"/>
<evidence type="ECO:0000313" key="3">
    <source>
        <dbReference type="Proteomes" id="UP001518989"/>
    </source>
</evidence>
<keyword evidence="3" id="KW-1185">Reference proteome</keyword>
<dbReference type="Pfam" id="PF12710">
    <property type="entry name" value="HAD"/>
    <property type="match status" value="1"/>
</dbReference>
<organism evidence="2 3">
    <name type="scientific">Roseomonas haemaphysalidis</name>
    <dbReference type="NCBI Taxonomy" id="2768162"/>
    <lineage>
        <taxon>Bacteria</taxon>
        <taxon>Pseudomonadati</taxon>
        <taxon>Pseudomonadota</taxon>
        <taxon>Alphaproteobacteria</taxon>
        <taxon>Acetobacterales</taxon>
        <taxon>Roseomonadaceae</taxon>
        <taxon>Roseomonas</taxon>
    </lineage>
</organism>
<dbReference type="EMBL" id="JACTNG010000006">
    <property type="protein sequence ID" value="MBO1079821.1"/>
    <property type="molecule type" value="Genomic_DNA"/>
</dbReference>
<keyword evidence="1" id="KW-1133">Transmembrane helix</keyword>
<feature type="transmembrane region" description="Helical" evidence="1">
    <location>
        <begin position="444"/>
        <end position="461"/>
    </location>
</feature>
<dbReference type="SUPFAM" id="SSF56784">
    <property type="entry name" value="HAD-like"/>
    <property type="match status" value="1"/>
</dbReference>
<feature type="transmembrane region" description="Helical" evidence="1">
    <location>
        <begin position="355"/>
        <end position="372"/>
    </location>
</feature>
<dbReference type="InterPro" id="IPR036412">
    <property type="entry name" value="HAD-like_sf"/>
</dbReference>
<protein>
    <submittedName>
        <fullName evidence="2">Haloacid dehalogenase-like hydrolase</fullName>
    </submittedName>
</protein>
<feature type="transmembrane region" description="Helical" evidence="1">
    <location>
        <begin position="329"/>
        <end position="346"/>
    </location>
</feature>
<sequence>MPAGEALDILRDTDRPVIVDLDETLFLRNSTEEFIALARPALLAELLLRLLDMLRPWHLRPWRWFGGDASRDTWRVGLVLLLFPWTMRRWRRLCATEVAQHVNRPLRDALAAVPGPVVIASNGYERLIRPMLPYLGLPQATLIACRLRRVSHRRDGKSALVEPHLAAAVVSRSVVVTDSLSDRALLERCAVPCLVVWPDAEFRPAFPRDRFYLPGDYTDKVKRPRIGARQEFVRETGVIWLIAGLSADLPGVAGLAGLALLFLSLWCVYDAGYHENDRCALRFEEDPALTAEALAFEDRRFELKVWLAAAATGGAGILLLGGWERPGLFLIWAATLLALRGVYWFYNRIDKDTRVWPYLLLQGFRFAGFAGVVAPGPVGWAVCLSVMIPAWMVYVVYRQGRASGAKGWPQLPVRAFRLVLFCVLLVPVAALGGGAVLWNWATPAALAWLGLLALWFDGRPIRQRFRRLDRPRRQAA</sequence>
<gene>
    <name evidence="2" type="ORF">IAI61_12345</name>
</gene>
<evidence type="ECO:0000256" key="1">
    <source>
        <dbReference type="SAM" id="Phobius"/>
    </source>
</evidence>
<feature type="transmembrane region" description="Helical" evidence="1">
    <location>
        <begin position="238"/>
        <end position="268"/>
    </location>
</feature>
<keyword evidence="1" id="KW-0472">Membrane</keyword>
<feature type="transmembrane region" description="Helical" evidence="1">
    <location>
        <begin position="418"/>
        <end position="438"/>
    </location>
</feature>
<dbReference type="Gene3D" id="3.40.50.1000">
    <property type="entry name" value="HAD superfamily/HAD-like"/>
    <property type="match status" value="1"/>
</dbReference>
<feature type="transmembrane region" description="Helical" evidence="1">
    <location>
        <begin position="305"/>
        <end position="323"/>
    </location>
</feature>
<evidence type="ECO:0000313" key="2">
    <source>
        <dbReference type="EMBL" id="MBO1079821.1"/>
    </source>
</evidence>
<accession>A0ABS3KU24</accession>
<reference evidence="2 3" key="1">
    <citation type="submission" date="2020-09" db="EMBL/GenBank/DDBJ databases">
        <title>Roseomonas.</title>
        <authorList>
            <person name="Zhu W."/>
        </authorList>
    </citation>
    <scope>NUCLEOTIDE SEQUENCE [LARGE SCALE GENOMIC DNA]</scope>
    <source>
        <strain evidence="2 3">573</strain>
    </source>
</reference>